<dbReference type="AlphaFoldDB" id="A0A219ANG7"/>
<name>A0A219ANG7_METCM</name>
<gene>
    <name evidence="2" type="ORF">VFPPC_18468</name>
</gene>
<accession>A0A219ANG7</accession>
<dbReference type="InterPro" id="IPR005135">
    <property type="entry name" value="Endo/exonuclease/phosphatase"/>
</dbReference>
<protein>
    <submittedName>
        <fullName evidence="2">Endonuclease/exonuclease/phosphatase</fullName>
    </submittedName>
</protein>
<dbReference type="OrthoDB" id="4922997at2759"/>
<dbReference type="GeneID" id="33937227"/>
<dbReference type="STRING" id="1380566.A0A219ANG7"/>
<evidence type="ECO:0000259" key="1">
    <source>
        <dbReference type="Pfam" id="PF14529"/>
    </source>
</evidence>
<dbReference type="GO" id="GO:0004527">
    <property type="term" value="F:exonuclease activity"/>
    <property type="evidence" value="ECO:0007669"/>
    <property type="project" value="UniProtKB-KW"/>
</dbReference>
<comment type="caution">
    <text evidence="2">The sequence shown here is derived from an EMBL/GenBank/DDBJ whole genome shotgun (WGS) entry which is preliminary data.</text>
</comment>
<evidence type="ECO:0000313" key="3">
    <source>
        <dbReference type="Proteomes" id="UP000078397"/>
    </source>
</evidence>
<sequence>MNDEDLEDYAVLAVAEPYARKIDGTIVTTPMGHSNWTRMVPSQSNDAGWPIRSMLWVRKDIEAEQIAIPSADLTAAVLHLQDRDVLAVSVYVHGKDEEALVSAVREPNGLICRFRAGTGNRTDVLVVGDFNRHDLLWGGDSVTTRRQGEAQPIIDLMSGHGLCSLLPRGTKTWQGPQGSDNEIKESTIDLVLTTGELADEMVKCATLPTEYGSDHRAIETVFDIEMPR</sequence>
<dbReference type="KEGG" id="pchm:VFPPC_18468"/>
<feature type="domain" description="Endonuclease/exonuclease/phosphatase" evidence="1">
    <location>
        <begin position="87"/>
        <end position="218"/>
    </location>
</feature>
<keyword evidence="2" id="KW-0255">Endonuclease</keyword>
<keyword evidence="2" id="KW-0540">Nuclease</keyword>
<dbReference type="InterPro" id="IPR036691">
    <property type="entry name" value="Endo/exonu/phosph_ase_sf"/>
</dbReference>
<keyword evidence="2" id="KW-0378">Hydrolase</keyword>
<dbReference type="RefSeq" id="XP_022284917.1">
    <property type="nucleotide sequence ID" value="XM_022430070.1"/>
</dbReference>
<organism evidence="2 3">
    <name type="scientific">Pochonia chlamydosporia 170</name>
    <dbReference type="NCBI Taxonomy" id="1380566"/>
    <lineage>
        <taxon>Eukaryota</taxon>
        <taxon>Fungi</taxon>
        <taxon>Dikarya</taxon>
        <taxon>Ascomycota</taxon>
        <taxon>Pezizomycotina</taxon>
        <taxon>Sordariomycetes</taxon>
        <taxon>Hypocreomycetidae</taxon>
        <taxon>Hypocreales</taxon>
        <taxon>Clavicipitaceae</taxon>
        <taxon>Pochonia</taxon>
    </lineage>
</organism>
<dbReference type="Gene3D" id="3.60.10.10">
    <property type="entry name" value="Endonuclease/exonuclease/phosphatase"/>
    <property type="match status" value="1"/>
</dbReference>
<dbReference type="EMBL" id="LSBJ02000019">
    <property type="protein sequence ID" value="OWT42388.1"/>
    <property type="molecule type" value="Genomic_DNA"/>
</dbReference>
<keyword evidence="3" id="KW-1185">Reference proteome</keyword>
<dbReference type="Proteomes" id="UP000078397">
    <property type="component" value="Unassembled WGS sequence"/>
</dbReference>
<dbReference type="Pfam" id="PF14529">
    <property type="entry name" value="Exo_endo_phos_2"/>
    <property type="match status" value="1"/>
</dbReference>
<proteinExistence type="predicted"/>
<reference evidence="2 3" key="1">
    <citation type="journal article" date="2016" name="PLoS Pathog.">
        <title>Biosynthesis of antibiotic leucinostatins in bio-control fungus Purpureocillium lilacinum and their inhibition on phytophthora revealed by genome mining.</title>
        <authorList>
            <person name="Wang G."/>
            <person name="Liu Z."/>
            <person name="Lin R."/>
            <person name="Li E."/>
            <person name="Mao Z."/>
            <person name="Ling J."/>
            <person name="Yang Y."/>
            <person name="Yin W.B."/>
            <person name="Xie B."/>
        </authorList>
    </citation>
    <scope>NUCLEOTIDE SEQUENCE [LARGE SCALE GENOMIC DNA]</scope>
    <source>
        <strain evidence="2">170</strain>
    </source>
</reference>
<evidence type="ECO:0000313" key="2">
    <source>
        <dbReference type="EMBL" id="OWT42388.1"/>
    </source>
</evidence>
<dbReference type="SUPFAM" id="SSF56219">
    <property type="entry name" value="DNase I-like"/>
    <property type="match status" value="1"/>
</dbReference>
<dbReference type="GO" id="GO:0004519">
    <property type="term" value="F:endonuclease activity"/>
    <property type="evidence" value="ECO:0007669"/>
    <property type="project" value="UniProtKB-KW"/>
</dbReference>